<comment type="caution">
    <text evidence="1">The sequence shown here is derived from an EMBL/GenBank/DDBJ whole genome shotgun (WGS) entry which is preliminary data.</text>
</comment>
<dbReference type="Proteomes" id="UP001154322">
    <property type="component" value="Unassembled WGS sequence"/>
</dbReference>
<evidence type="ECO:0000313" key="2">
    <source>
        <dbReference type="Proteomes" id="UP001154322"/>
    </source>
</evidence>
<dbReference type="EMBL" id="CALYLO010000001">
    <property type="protein sequence ID" value="CAH8244330.1"/>
    <property type="molecule type" value="Genomic_DNA"/>
</dbReference>
<dbReference type="GO" id="GO:0016301">
    <property type="term" value="F:kinase activity"/>
    <property type="evidence" value="ECO:0007669"/>
    <property type="project" value="UniProtKB-KW"/>
</dbReference>
<dbReference type="RefSeq" id="WP_213426793.1">
    <property type="nucleotide sequence ID" value="NZ_AP031286.1"/>
</dbReference>
<name>A0ABN8TZU2_9BACL</name>
<gene>
    <name evidence="1" type="ORF">WJ0W_001568</name>
</gene>
<keyword evidence="1" id="KW-0418">Kinase</keyword>
<evidence type="ECO:0000313" key="1">
    <source>
        <dbReference type="EMBL" id="CAH8244330.1"/>
    </source>
</evidence>
<accession>A0ABN8TZU2</accession>
<keyword evidence="2" id="KW-1185">Reference proteome</keyword>
<organism evidence="1 2">
    <name type="scientific">Paenibacillus melissococcoides</name>
    <dbReference type="NCBI Taxonomy" id="2912268"/>
    <lineage>
        <taxon>Bacteria</taxon>
        <taxon>Bacillati</taxon>
        <taxon>Bacillota</taxon>
        <taxon>Bacilli</taxon>
        <taxon>Bacillales</taxon>
        <taxon>Paenibacillaceae</taxon>
        <taxon>Paenibacillus</taxon>
    </lineage>
</organism>
<sequence length="98" mass="11674">MSPHDFHQLSWCCMNKYVGIRTKDGHCYDGFIAHVDQDGITLAIPTEQMMTDMSGMPAQPSYYRQFGFYPGFFPRRRFFHRRIPFFSFVDLFLLPFFI</sequence>
<proteinExistence type="predicted"/>
<keyword evidence="1" id="KW-0808">Transferase</keyword>
<reference evidence="1" key="1">
    <citation type="submission" date="2022-06" db="EMBL/GenBank/DDBJ databases">
        <authorList>
            <person name="Dietemann V."/>
            <person name="Ory F."/>
            <person name="Dainat B."/>
            <person name="Oberhansli S."/>
        </authorList>
    </citation>
    <scope>NUCLEOTIDE SEQUENCE</scope>
    <source>
        <strain evidence="1">Ena-SAMPLE-TAB-26-04-2022-14:26:32:270-5432</strain>
    </source>
</reference>
<protein>
    <submittedName>
        <fullName evidence="1">Phosphatidylinositol kinase</fullName>
    </submittedName>
</protein>